<dbReference type="Proteomes" id="UP000254031">
    <property type="component" value="Unassembled WGS sequence"/>
</dbReference>
<name>A0A249A392_MANHA</name>
<evidence type="ECO:0000313" key="2">
    <source>
        <dbReference type="EMBL" id="TRB37362.1"/>
    </source>
</evidence>
<dbReference type="Pfam" id="PF10109">
    <property type="entry name" value="Phage_TAC_7"/>
    <property type="match status" value="1"/>
</dbReference>
<dbReference type="EMBL" id="VAJB01000010">
    <property type="protein sequence ID" value="TRB74741.1"/>
    <property type="molecule type" value="Genomic_DNA"/>
</dbReference>
<protein>
    <submittedName>
        <fullName evidence="3">Phage tail assembly protein</fullName>
    </submittedName>
</protein>
<evidence type="ECO:0000313" key="5">
    <source>
        <dbReference type="Proteomes" id="UP000315164"/>
    </source>
</evidence>
<accession>A0A249A392</accession>
<gene>
    <name evidence="3" type="ORF">FEA53_06455</name>
    <name evidence="2" type="ORF">FEB89_07600</name>
    <name evidence="1" type="ORF">NCTC9380_02613</name>
</gene>
<evidence type="ECO:0000313" key="6">
    <source>
        <dbReference type="Proteomes" id="UP000318394"/>
    </source>
</evidence>
<sequence>MANAAQQVLTNLRVQTTYKLQYPIALPDGRVIETLDVRRPKGKDFRLLDEKGFDPEKDGVKILRFYIQQLTTLVPEDIDELDAADIKGLNNLLEDMLIEGKSDK</sequence>
<reference evidence="1 4" key="1">
    <citation type="submission" date="2018-06" db="EMBL/GenBank/DDBJ databases">
        <authorList>
            <consortium name="Pathogen Informatics"/>
            <person name="Doyle S."/>
        </authorList>
    </citation>
    <scope>NUCLEOTIDE SEQUENCE [LARGE SCALE GENOMIC DNA]</scope>
    <source>
        <strain evidence="1 4">NCTC9380</strain>
    </source>
</reference>
<dbReference type="AlphaFoldDB" id="A0A249A392"/>
<dbReference type="Proteomes" id="UP000318394">
    <property type="component" value="Unassembled WGS sequence"/>
</dbReference>
<dbReference type="OrthoDB" id="5687544at2"/>
<evidence type="ECO:0000313" key="3">
    <source>
        <dbReference type="EMBL" id="TRB74741.1"/>
    </source>
</evidence>
<dbReference type="EMBL" id="UGPL01000006">
    <property type="protein sequence ID" value="STY67261.1"/>
    <property type="molecule type" value="Genomic_DNA"/>
</dbReference>
<evidence type="ECO:0000313" key="1">
    <source>
        <dbReference type="EMBL" id="STY67261.1"/>
    </source>
</evidence>
<evidence type="ECO:0000313" key="4">
    <source>
        <dbReference type="Proteomes" id="UP000254031"/>
    </source>
</evidence>
<dbReference type="RefSeq" id="WP_006249647.1">
    <property type="nucleotide sequence ID" value="NZ_CP011098.1"/>
</dbReference>
<reference evidence="5 6" key="2">
    <citation type="journal article" date="2019" name="Vet. Microbiol.">
        <title>Genetic characterization of susceptible and multi-drug resistant Mannheimia haemolytica isolated from high-risk stocker calves prior to and after antimicrobial metaphylaxis.</title>
        <authorList>
            <person name="Snyder E.R."/>
            <person name="Alvarez-Narvaez S."/>
            <person name="Credille B.C."/>
        </authorList>
    </citation>
    <scope>NUCLEOTIDE SEQUENCE [LARGE SCALE GENOMIC DNA]</scope>
    <source>
        <strain evidence="3 5">UGA-R5-128-1</strain>
        <strain evidence="2 6">UGA-R7-163-1</strain>
    </source>
</reference>
<dbReference type="InterPro" id="IPR019289">
    <property type="entry name" value="Phage_tail_E/E"/>
</dbReference>
<proteinExistence type="predicted"/>
<dbReference type="Proteomes" id="UP000315164">
    <property type="component" value="Unassembled WGS sequence"/>
</dbReference>
<dbReference type="KEGG" id="mhaq:WC39_10780"/>
<keyword evidence="6" id="KW-1185">Reference proteome</keyword>
<dbReference type="EMBL" id="VAJI01000013">
    <property type="protein sequence ID" value="TRB37362.1"/>
    <property type="molecule type" value="Genomic_DNA"/>
</dbReference>
<dbReference type="KEGG" id="mhay:VK67_10785"/>
<organism evidence="3 5">
    <name type="scientific">Mannheimia haemolytica</name>
    <name type="common">Pasteurella haemolytica</name>
    <dbReference type="NCBI Taxonomy" id="75985"/>
    <lineage>
        <taxon>Bacteria</taxon>
        <taxon>Pseudomonadati</taxon>
        <taxon>Pseudomonadota</taxon>
        <taxon>Gammaproteobacteria</taxon>
        <taxon>Pasteurellales</taxon>
        <taxon>Pasteurellaceae</taxon>
        <taxon>Mannheimia</taxon>
    </lineage>
</organism>
<dbReference type="GeneID" id="67369861"/>